<feature type="domain" description="Thioredoxin" evidence="3">
    <location>
        <begin position="428"/>
        <end position="570"/>
    </location>
</feature>
<dbReference type="SUPFAM" id="SSF50939">
    <property type="entry name" value="Sialidases"/>
    <property type="match status" value="1"/>
</dbReference>
<reference evidence="4 5" key="1">
    <citation type="submission" date="2023-12" db="EMBL/GenBank/DDBJ databases">
        <title>the genome sequence of Hyalangium sp. s54d21.</title>
        <authorList>
            <person name="Zhang X."/>
        </authorList>
    </citation>
    <scope>NUCLEOTIDE SEQUENCE [LARGE SCALE GENOMIC DNA]</scope>
    <source>
        <strain evidence="5">s54d21</strain>
    </source>
</reference>
<dbReference type="Gene3D" id="2.120.10.10">
    <property type="match status" value="1"/>
</dbReference>
<sequence length="572" mass="61524">MLPSAGVLVLVMTLGALAAPQEAQRFDPPAGPGAMAPNLVASGAEELLLIWLEPEESPAGKPPSHRLRFARWKAGAWEEAVTITRGEALVANWADFPSVARGANGVLVAHWAERSGKSPYAYDVILGRSTDGGKSWRRHGPAHDDKTPTEHGFVSLLEERAGVRAFWLDGRDTAGAEGHEGHGAGAMTLRTAVLGKSLGAGERLDGRVCDCCGTSAAMTSEGPVVVYRNRDVEEVRDIYVIRRAGKGWSPPRPVHADGWKVPGCPVNGPSVVARGRKVAVAWYTYAEDRPRVRLAFSEDAGASFGAPLEVDGARGGRVPIGRVDVALDEDGAALVSWLAAEREQASLFVRRATADGRMGDALHVVKTQSDRQSGFPRMERLGDSLFVAWTEVGSPSHVRVVRLPVAEVPPASSPAETASGPAGFVEPLAPGQPAPEFAAVDLEGTKVSLAGERGRAVLVNLWATWCEPCRFELPELAALHRRHAEAGLRVIGVSVDAQRTPAEIRDFVRKRELPYAFWHDPKNQSSQAFRVEMLPASFLFDRSGTLVWRRLGTVDAKDPELEAAIQRALAKP</sequence>
<dbReference type="SUPFAM" id="SSF52833">
    <property type="entry name" value="Thioredoxin-like"/>
    <property type="match status" value="1"/>
</dbReference>
<evidence type="ECO:0000259" key="3">
    <source>
        <dbReference type="PROSITE" id="PS51352"/>
    </source>
</evidence>
<accession>A0ABU5H3C5</accession>
<dbReference type="InterPro" id="IPR000866">
    <property type="entry name" value="AhpC/TSA"/>
</dbReference>
<evidence type="ECO:0000256" key="1">
    <source>
        <dbReference type="ARBA" id="ARBA00023284"/>
    </source>
</evidence>
<dbReference type="InterPro" id="IPR036249">
    <property type="entry name" value="Thioredoxin-like_sf"/>
</dbReference>
<gene>
    <name evidence="4" type="ORF">SYV04_16200</name>
</gene>
<name>A0ABU5H3C5_9BACT</name>
<keyword evidence="2" id="KW-0732">Signal</keyword>
<dbReference type="PANTHER" id="PTHR42852:SF13">
    <property type="entry name" value="PROTEIN DIPZ"/>
    <property type="match status" value="1"/>
</dbReference>
<evidence type="ECO:0000313" key="5">
    <source>
        <dbReference type="Proteomes" id="UP001291309"/>
    </source>
</evidence>
<evidence type="ECO:0000313" key="4">
    <source>
        <dbReference type="EMBL" id="MDY7227960.1"/>
    </source>
</evidence>
<dbReference type="EMBL" id="JAXIVS010000005">
    <property type="protein sequence ID" value="MDY7227960.1"/>
    <property type="molecule type" value="Genomic_DNA"/>
</dbReference>
<dbReference type="InterPro" id="IPR050553">
    <property type="entry name" value="Thioredoxin_ResA/DsbE_sf"/>
</dbReference>
<evidence type="ECO:0000256" key="2">
    <source>
        <dbReference type="SAM" id="SignalP"/>
    </source>
</evidence>
<dbReference type="Pfam" id="PF00578">
    <property type="entry name" value="AhpC-TSA"/>
    <property type="match status" value="1"/>
</dbReference>
<dbReference type="InterPro" id="IPR036278">
    <property type="entry name" value="Sialidase_sf"/>
</dbReference>
<dbReference type="PANTHER" id="PTHR42852">
    <property type="entry name" value="THIOL:DISULFIDE INTERCHANGE PROTEIN DSBE"/>
    <property type="match status" value="1"/>
</dbReference>
<dbReference type="PROSITE" id="PS00194">
    <property type="entry name" value="THIOREDOXIN_1"/>
    <property type="match status" value="1"/>
</dbReference>
<feature type="chain" id="PRO_5047180441" evidence="2">
    <location>
        <begin position="19"/>
        <end position="572"/>
    </location>
</feature>
<dbReference type="InterPro" id="IPR013766">
    <property type="entry name" value="Thioredoxin_domain"/>
</dbReference>
<dbReference type="CDD" id="cd02966">
    <property type="entry name" value="TlpA_like_family"/>
    <property type="match status" value="1"/>
</dbReference>
<organism evidence="4 5">
    <name type="scientific">Hyalangium rubrum</name>
    <dbReference type="NCBI Taxonomy" id="3103134"/>
    <lineage>
        <taxon>Bacteria</taxon>
        <taxon>Pseudomonadati</taxon>
        <taxon>Myxococcota</taxon>
        <taxon>Myxococcia</taxon>
        <taxon>Myxococcales</taxon>
        <taxon>Cystobacterineae</taxon>
        <taxon>Archangiaceae</taxon>
        <taxon>Hyalangium</taxon>
    </lineage>
</organism>
<dbReference type="CDD" id="cd15482">
    <property type="entry name" value="Sialidase_non-viral"/>
    <property type="match status" value="1"/>
</dbReference>
<feature type="signal peptide" evidence="2">
    <location>
        <begin position="1"/>
        <end position="18"/>
    </location>
</feature>
<comment type="caution">
    <text evidence="4">The sequence shown here is derived from an EMBL/GenBank/DDBJ whole genome shotgun (WGS) entry which is preliminary data.</text>
</comment>
<keyword evidence="5" id="KW-1185">Reference proteome</keyword>
<keyword evidence="1" id="KW-0676">Redox-active center</keyword>
<dbReference type="Gene3D" id="3.40.30.10">
    <property type="entry name" value="Glutaredoxin"/>
    <property type="match status" value="1"/>
</dbReference>
<proteinExistence type="predicted"/>
<dbReference type="InterPro" id="IPR017937">
    <property type="entry name" value="Thioredoxin_CS"/>
</dbReference>
<dbReference type="RefSeq" id="WP_321546688.1">
    <property type="nucleotide sequence ID" value="NZ_JAXIVS010000005.1"/>
</dbReference>
<dbReference type="PROSITE" id="PS51352">
    <property type="entry name" value="THIOREDOXIN_2"/>
    <property type="match status" value="1"/>
</dbReference>
<protein>
    <submittedName>
        <fullName evidence="4">Redoxin domain-containing protein</fullName>
    </submittedName>
</protein>
<dbReference type="Proteomes" id="UP001291309">
    <property type="component" value="Unassembled WGS sequence"/>
</dbReference>